<dbReference type="Gene3D" id="3.40.50.300">
    <property type="entry name" value="P-loop containing nucleotide triphosphate hydrolases"/>
    <property type="match status" value="1"/>
</dbReference>
<dbReference type="Proteomes" id="UP000069697">
    <property type="component" value="Unassembled WGS sequence"/>
</dbReference>
<dbReference type="InterPro" id="IPR003593">
    <property type="entry name" value="AAA+_ATPase"/>
</dbReference>
<dbReference type="InterPro" id="IPR003439">
    <property type="entry name" value="ABC_transporter-like_ATP-bd"/>
</dbReference>
<reference evidence="9 10" key="1">
    <citation type="journal article" date="2016" name="Genome Announc.">
        <title>Draft Genome Sequence of Paenibacillus amylolyticus Heshi-A3, Isolated from Fermented Rice Bran in a Japanese Fermented Seafood Dish.</title>
        <authorList>
            <person name="Akuzawa S."/>
            <person name="Nagaoka J."/>
            <person name="Kanekatsu M."/>
            <person name="Kubota E."/>
            <person name="Ohtake R."/>
            <person name="Suzuki T."/>
            <person name="Kanesaki Y."/>
        </authorList>
    </citation>
    <scope>NUCLEOTIDE SEQUENCE [LARGE SCALE GENOMIC DNA]</scope>
    <source>
        <strain evidence="9 10">Heshi-A3</strain>
    </source>
</reference>
<keyword evidence="2" id="KW-0547">Nucleotide-binding</keyword>
<dbReference type="SUPFAM" id="SSF52540">
    <property type="entry name" value="P-loop containing nucleoside triphosphate hydrolases"/>
    <property type="match status" value="1"/>
</dbReference>
<dbReference type="Pfam" id="PF00005">
    <property type="entry name" value="ABC_tran"/>
    <property type="match status" value="1"/>
</dbReference>
<dbReference type="GO" id="GO:0005524">
    <property type="term" value="F:ATP binding"/>
    <property type="evidence" value="ECO:0007669"/>
    <property type="project" value="UniProtKB-KW"/>
</dbReference>
<dbReference type="InterPro" id="IPR017871">
    <property type="entry name" value="ABC_transporter-like_CS"/>
</dbReference>
<dbReference type="PROSITE" id="PS00211">
    <property type="entry name" value="ABC_TRANSPORTER_1"/>
    <property type="match status" value="1"/>
</dbReference>
<dbReference type="GO" id="GO:0015418">
    <property type="term" value="F:ABC-type quaternary ammonium compound transporting activity"/>
    <property type="evidence" value="ECO:0007669"/>
    <property type="project" value="UniProtKB-EC"/>
</dbReference>
<dbReference type="EC" id="7.6.2.9" evidence="6"/>
<evidence type="ECO:0000256" key="3">
    <source>
        <dbReference type="ARBA" id="ARBA00022840"/>
    </source>
</evidence>
<reference evidence="10" key="2">
    <citation type="submission" date="2016-01" db="EMBL/GenBank/DDBJ databases">
        <title>Draft Genome Sequence of Paenibacillus amylolyticus Heshi-A3 that Was Isolated from Fermented Rice Bran with Aging Salted Mackerel, Which Was Named Heshiko as Traditional Fermented Seafood in Japan.</title>
        <authorList>
            <person name="Akuzawa S."/>
            <person name="Nakagawa J."/>
            <person name="Kanekatsu T."/>
            <person name="Kubota E."/>
            <person name="Ohtake R."/>
            <person name="Suzuki T."/>
            <person name="Kanesaki Y."/>
        </authorList>
    </citation>
    <scope>NUCLEOTIDE SEQUENCE [LARGE SCALE GENOMIC DNA]</scope>
    <source>
        <strain evidence="10">Heshi-A3</strain>
    </source>
</reference>
<feature type="domain" description="ABC transporter" evidence="8">
    <location>
        <begin position="3"/>
        <end position="241"/>
    </location>
</feature>
<evidence type="ECO:0000256" key="1">
    <source>
        <dbReference type="ARBA" id="ARBA00022448"/>
    </source>
</evidence>
<dbReference type="PANTHER" id="PTHR42781:SF4">
    <property type="entry name" value="SPERMIDINE_PUTRESCINE IMPORT ATP-BINDING PROTEIN POTA"/>
    <property type="match status" value="1"/>
</dbReference>
<dbReference type="InterPro" id="IPR050093">
    <property type="entry name" value="ABC_SmlMolc_Importer"/>
</dbReference>
<proteinExistence type="predicted"/>
<comment type="caution">
    <text evidence="9">The sequence shown here is derived from an EMBL/GenBank/DDBJ whole genome shotgun (WGS) entry which is preliminary data.</text>
</comment>
<dbReference type="AlphaFoldDB" id="A0A100VL45"/>
<evidence type="ECO:0000259" key="8">
    <source>
        <dbReference type="PROSITE" id="PS50893"/>
    </source>
</evidence>
<evidence type="ECO:0000256" key="7">
    <source>
        <dbReference type="ARBA" id="ARBA00070305"/>
    </source>
</evidence>
<evidence type="ECO:0000313" key="10">
    <source>
        <dbReference type="Proteomes" id="UP000069697"/>
    </source>
</evidence>
<sequence>MSIQIQQVSKSFGSYQALHSINLTIEDGEFVAILGPSGCGKTTLLRILAGFEQPSSGNVLMDGKVVAGSGTLLPPEKRRIGMVFQSFALWPHMNVSEHVRFPIRTHKSTPSHIKNNEQNRIQEVLNMSGLSHLAERMPHELSGGQKQRVAIARAIAPQPSLLLMDEPLSSLDAMLRMDMRREIQQVHRNTKSAVVYVTHDQGEALAMADRIIVMKDGRIEQAGTPQEIYLRPETEFVARFVSKSNLVKGHWDANMFIPEGGTNIAWPGKQVANYFKSNGLYPVRPDQFHLQPSSQAGILGEIANVQFQGKEFHYDIRSDTKRWEVISPLPFGLNEQVSLSLSSVRGEGV</sequence>
<protein>
    <recommendedName>
        <fullName evidence="7">Carnitine transport ATP-binding protein OpuCA</fullName>
        <ecNumber evidence="6">7.6.2.9</ecNumber>
    </recommendedName>
</protein>
<evidence type="ECO:0000256" key="4">
    <source>
        <dbReference type="ARBA" id="ARBA00052482"/>
    </source>
</evidence>
<keyword evidence="1" id="KW-0813">Transport</keyword>
<evidence type="ECO:0000256" key="6">
    <source>
        <dbReference type="ARBA" id="ARBA00066388"/>
    </source>
</evidence>
<comment type="catalytic activity">
    <reaction evidence="4">
        <text>a quaternary ammonium(out) + ATP + H2O = a quaternary ammonium(in) + ADP + phosphate + H(+)</text>
        <dbReference type="Rhea" id="RHEA:11036"/>
        <dbReference type="ChEBI" id="CHEBI:15377"/>
        <dbReference type="ChEBI" id="CHEBI:15378"/>
        <dbReference type="ChEBI" id="CHEBI:30616"/>
        <dbReference type="ChEBI" id="CHEBI:35267"/>
        <dbReference type="ChEBI" id="CHEBI:43474"/>
        <dbReference type="ChEBI" id="CHEBI:456216"/>
        <dbReference type="EC" id="7.6.2.9"/>
    </reaction>
</comment>
<dbReference type="PROSITE" id="PS50893">
    <property type="entry name" value="ABC_TRANSPORTER_2"/>
    <property type="match status" value="1"/>
</dbReference>
<keyword evidence="3" id="KW-0067">ATP-binding</keyword>
<dbReference type="EMBL" id="BCNV01000001">
    <property type="protein sequence ID" value="GAS81850.1"/>
    <property type="molecule type" value="Genomic_DNA"/>
</dbReference>
<dbReference type="SMART" id="SM00382">
    <property type="entry name" value="AAA"/>
    <property type="match status" value="1"/>
</dbReference>
<dbReference type="RefSeq" id="WP_062834498.1">
    <property type="nucleotide sequence ID" value="NZ_BCNV01000001.1"/>
</dbReference>
<dbReference type="PANTHER" id="PTHR42781">
    <property type="entry name" value="SPERMIDINE/PUTRESCINE IMPORT ATP-BINDING PROTEIN POTA"/>
    <property type="match status" value="1"/>
</dbReference>
<name>A0A100VL45_PAEAM</name>
<organism evidence="9 10">
    <name type="scientific">Paenibacillus amylolyticus</name>
    <dbReference type="NCBI Taxonomy" id="1451"/>
    <lineage>
        <taxon>Bacteria</taxon>
        <taxon>Bacillati</taxon>
        <taxon>Bacillota</taxon>
        <taxon>Bacilli</taxon>
        <taxon>Bacillales</taxon>
        <taxon>Paenibacillaceae</taxon>
        <taxon>Paenibacillus</taxon>
    </lineage>
</organism>
<dbReference type="GO" id="GO:0016887">
    <property type="term" value="F:ATP hydrolysis activity"/>
    <property type="evidence" value="ECO:0007669"/>
    <property type="project" value="InterPro"/>
</dbReference>
<dbReference type="InterPro" id="IPR027417">
    <property type="entry name" value="P-loop_NTPase"/>
</dbReference>
<evidence type="ECO:0000256" key="2">
    <source>
        <dbReference type="ARBA" id="ARBA00022741"/>
    </source>
</evidence>
<evidence type="ECO:0000256" key="5">
    <source>
        <dbReference type="ARBA" id="ARBA00063934"/>
    </source>
</evidence>
<gene>
    <name evidence="9" type="ORF">PAHA3_1924</name>
</gene>
<comment type="subunit">
    <text evidence="5">The complex is composed of two ATP-binding proteins (OpuCA), two transmembrane proteins (OpuCB and OpuCD) and a solute-binding protein (OpuCC).</text>
</comment>
<accession>A0A100VL45</accession>
<evidence type="ECO:0000313" key="9">
    <source>
        <dbReference type="EMBL" id="GAS81850.1"/>
    </source>
</evidence>
<dbReference type="FunFam" id="3.40.50.300:FF:000425">
    <property type="entry name" value="Probable ABC transporter, ATP-binding subunit"/>
    <property type="match status" value="1"/>
</dbReference>